<organism evidence="8 9">
    <name type="scientific">Saprolegnia parasitica (strain CBS 223.65)</name>
    <dbReference type="NCBI Taxonomy" id="695850"/>
    <lineage>
        <taxon>Eukaryota</taxon>
        <taxon>Sar</taxon>
        <taxon>Stramenopiles</taxon>
        <taxon>Oomycota</taxon>
        <taxon>Saprolegniomycetes</taxon>
        <taxon>Saprolegniales</taxon>
        <taxon>Saprolegniaceae</taxon>
        <taxon>Saprolegnia</taxon>
    </lineage>
</organism>
<evidence type="ECO:0000256" key="2">
    <source>
        <dbReference type="ARBA" id="ARBA00010401"/>
    </source>
</evidence>
<comment type="similarity">
    <text evidence="2">Belongs to the UDPGP type 1 family.</text>
</comment>
<evidence type="ECO:0000256" key="3">
    <source>
        <dbReference type="ARBA" id="ARBA00012457"/>
    </source>
</evidence>
<feature type="compositionally biased region" description="Low complexity" evidence="7">
    <location>
        <begin position="1828"/>
        <end position="1844"/>
    </location>
</feature>
<evidence type="ECO:0000256" key="6">
    <source>
        <dbReference type="ARBA" id="ARBA00048493"/>
    </source>
</evidence>
<feature type="region of interest" description="Disordered" evidence="7">
    <location>
        <begin position="1828"/>
        <end position="1854"/>
    </location>
</feature>
<accession>A0A067BQ31</accession>
<dbReference type="OrthoDB" id="532420at2759"/>
<evidence type="ECO:0000256" key="5">
    <source>
        <dbReference type="ARBA" id="ARBA00022695"/>
    </source>
</evidence>
<dbReference type="EMBL" id="KK583307">
    <property type="protein sequence ID" value="KDO20599.1"/>
    <property type="molecule type" value="Genomic_DNA"/>
</dbReference>
<dbReference type="InterPro" id="IPR039741">
    <property type="entry name" value="UDP-sugar_pyrophosphorylase"/>
</dbReference>
<dbReference type="GeneID" id="24134869"/>
<evidence type="ECO:0000313" key="8">
    <source>
        <dbReference type="EMBL" id="KDO20599.1"/>
    </source>
</evidence>
<dbReference type="GO" id="GO:0003977">
    <property type="term" value="F:UDP-N-acetylglucosamine diphosphorylase activity"/>
    <property type="evidence" value="ECO:0007669"/>
    <property type="project" value="UniProtKB-EC"/>
</dbReference>
<feature type="region of interest" description="Disordered" evidence="7">
    <location>
        <begin position="1335"/>
        <end position="1359"/>
    </location>
</feature>
<feature type="compositionally biased region" description="Low complexity" evidence="7">
    <location>
        <begin position="1"/>
        <end position="21"/>
    </location>
</feature>
<dbReference type="RefSeq" id="XP_012208655.1">
    <property type="nucleotide sequence ID" value="XM_012353265.1"/>
</dbReference>
<feature type="compositionally biased region" description="Basic residues" evidence="7">
    <location>
        <begin position="1336"/>
        <end position="1347"/>
    </location>
</feature>
<dbReference type="CDD" id="cd04193">
    <property type="entry name" value="UDPGlcNAc_PPase"/>
    <property type="match status" value="2"/>
</dbReference>
<proteinExistence type="inferred from homology"/>
<reference evidence="8 9" key="1">
    <citation type="journal article" date="2013" name="PLoS Genet.">
        <title>Distinctive expansion of potential virulence genes in the genome of the oomycete fish pathogen Saprolegnia parasitica.</title>
        <authorList>
            <person name="Jiang R.H."/>
            <person name="de Bruijn I."/>
            <person name="Haas B.J."/>
            <person name="Belmonte R."/>
            <person name="Lobach L."/>
            <person name="Christie J."/>
            <person name="van den Ackerveken G."/>
            <person name="Bottin A."/>
            <person name="Bulone V."/>
            <person name="Diaz-Moreno S.M."/>
            <person name="Dumas B."/>
            <person name="Fan L."/>
            <person name="Gaulin E."/>
            <person name="Govers F."/>
            <person name="Grenville-Briggs L.J."/>
            <person name="Horner N.R."/>
            <person name="Levin J.Z."/>
            <person name="Mammella M."/>
            <person name="Meijer H.J."/>
            <person name="Morris P."/>
            <person name="Nusbaum C."/>
            <person name="Oome S."/>
            <person name="Phillips A.J."/>
            <person name="van Rooyen D."/>
            <person name="Rzeszutek E."/>
            <person name="Saraiva M."/>
            <person name="Secombes C.J."/>
            <person name="Seidl M.F."/>
            <person name="Snel B."/>
            <person name="Stassen J.H."/>
            <person name="Sykes S."/>
            <person name="Tripathy S."/>
            <person name="van den Berg H."/>
            <person name="Vega-Arreguin J.C."/>
            <person name="Wawra S."/>
            <person name="Young S.K."/>
            <person name="Zeng Q."/>
            <person name="Dieguez-Uribeondo J."/>
            <person name="Russ C."/>
            <person name="Tyler B.M."/>
            <person name="van West P."/>
        </authorList>
    </citation>
    <scope>NUCLEOTIDE SEQUENCE [LARGE SCALE GENOMIC DNA]</scope>
    <source>
        <strain evidence="8 9">CBS 223.65</strain>
    </source>
</reference>
<feature type="compositionally biased region" description="Low complexity" evidence="7">
    <location>
        <begin position="35"/>
        <end position="66"/>
    </location>
</feature>
<dbReference type="SUPFAM" id="SSF50129">
    <property type="entry name" value="GroES-like"/>
    <property type="match status" value="1"/>
</dbReference>
<dbReference type="InterPro" id="IPR029044">
    <property type="entry name" value="Nucleotide-diphossugar_trans"/>
</dbReference>
<dbReference type="InterPro" id="IPR002618">
    <property type="entry name" value="UDPGP_fam"/>
</dbReference>
<keyword evidence="5" id="KW-0548">Nucleotidyltransferase</keyword>
<dbReference type="Gene3D" id="3.90.550.10">
    <property type="entry name" value="Spore Coat Polysaccharide Biosynthesis Protein SpsA, Chain A"/>
    <property type="match status" value="4"/>
</dbReference>
<dbReference type="Gene3D" id="3.40.50.720">
    <property type="entry name" value="NAD(P)-binding Rossmann-like Domain"/>
    <property type="match status" value="1"/>
</dbReference>
<dbReference type="Gene3D" id="2.10.10.100">
    <property type="match status" value="1"/>
</dbReference>
<name>A0A067BQ31_SAPPC</name>
<dbReference type="InterPro" id="IPR036291">
    <property type="entry name" value="NAD(P)-bd_dom_sf"/>
</dbReference>
<dbReference type="GO" id="GO:0006048">
    <property type="term" value="P:UDP-N-acetylglucosamine biosynthetic process"/>
    <property type="evidence" value="ECO:0007669"/>
    <property type="project" value="TreeGrafter"/>
</dbReference>
<feature type="region of interest" description="Disordered" evidence="7">
    <location>
        <begin position="1289"/>
        <end position="1320"/>
    </location>
</feature>
<dbReference type="PANTHER" id="PTHR11952">
    <property type="entry name" value="UDP- GLUCOSE PYROPHOSPHORYLASE"/>
    <property type="match status" value="1"/>
</dbReference>
<dbReference type="VEuPathDB" id="FungiDB:SPRG_12955"/>
<dbReference type="KEGG" id="spar:SPRG_12955"/>
<comment type="catalytic activity">
    <reaction evidence="6">
        <text>N-acetyl-alpha-D-glucosamine 1-phosphate + UTP + H(+) = UDP-N-acetyl-alpha-D-glucosamine + diphosphate</text>
        <dbReference type="Rhea" id="RHEA:13509"/>
        <dbReference type="ChEBI" id="CHEBI:15378"/>
        <dbReference type="ChEBI" id="CHEBI:33019"/>
        <dbReference type="ChEBI" id="CHEBI:46398"/>
        <dbReference type="ChEBI" id="CHEBI:57705"/>
        <dbReference type="ChEBI" id="CHEBI:57776"/>
        <dbReference type="EC" id="2.7.7.23"/>
    </reaction>
</comment>
<keyword evidence="9" id="KW-1185">Reference proteome</keyword>
<dbReference type="OMA" id="NAMCKVA"/>
<evidence type="ECO:0000256" key="1">
    <source>
        <dbReference type="ARBA" id="ARBA00005208"/>
    </source>
</evidence>
<dbReference type="SUPFAM" id="SSF53448">
    <property type="entry name" value="Nucleotide-diphospho-sugar transferases"/>
    <property type="match status" value="3"/>
</dbReference>
<dbReference type="PANTHER" id="PTHR11952:SF2">
    <property type="entry name" value="LD24639P"/>
    <property type="match status" value="1"/>
</dbReference>
<dbReference type="InterPro" id="IPR011032">
    <property type="entry name" value="GroES-like_sf"/>
</dbReference>
<sequence length="1858" mass="200762">MDPQPTTTVPSSPQAASPRPSLEGAVVTGDVALQSPRLSRAGSRSSSFPPSSPVAAEAAPSPGSPRKVSSFSRRTSFAVEDTTPKYEHPSVPTALRKAFADGEQGSVFQFVDQEGKYSDDDVKQLVHDLESLDVAYIKKIYTESLLFDKAAQASLTNCSISPLDEFDSLLSSSTEAIDAWRAAGYEAINRGEVAAMRLLKLQSNAKASGHLPTEPSIPLYVMTSEMNHAATTLFFETNNYFGLSPTQVVFFPQGTLPCLTKTGHIMLETPTKVARASDGNGGVFVAMRKHGVLQNMLDRGLKHLHVFSVDNALTKVADPVFIGYCMAQKTDVGNKVVWKTAPDEKVGVVAKKNGKYCVVEYSELDAANAVLVDEASGKLAFGAGNICNHYFSVPFLHRVLTTVDLPFHIAMKNIPAVALEAGDKKTLPGMKLEAFIFDIFAYATSMAVLEVAREDEFAPVKNANASLSSGYTADSPESAKFLLSAQAKRWVEAQGGDFSLHLITKGAVLKRGQRMKRWTPRVLEFNAATNTVRTYKAEKPGNAKTSSVISCQPYAKDVDSFVCQLGNGKRLKLKCDSAEAQGHWIALIQEALRPDVANTRLCEVSPLVSYEGEDLAHLAKRPCTLPFYLSEVNNRRLSQRAMSVDEYVSTSSMKTMVVKPTNKIAIVYEPMPEIVDADDVLVDTKFVAISPLDVDRIAQSDDTKYMPGYSLAGVVQAVGSNVTSFAKLNASNDCIAPVPLSMPLDLASHVPSTALLATAFAAAVQAGDRVAIVANHGDIGYIVAQLAATRGADWIGVVSAYPEKFTGLDLAVFKSMADVNAACAKENAGSSPNVVLDVAKSVATALALPPSFTSSQLVDIIDAIASNTLHFPSTLVTEKPFDFFLHANHALLSSAHVSVALRLTPPKLPDDLIRRLEEAKQDQVLKFYRDNLLSHKEIDQLIHDLEFLDFDHLASIFKTSMTNNHAPTGVLEPLDTADAVTSTPDDVLEQWAATGISAIAHNQVAALVLSGGQGTRLGFSGPKGMYNIGLPSGKSLFQLFAERIVRLQALAAQAVPDATQSIRLPFYVMTSAMNHDTTVVFFKQHSYFGLDPAQLMLESAGKLATASDGNGGIYTALAKSGALRRMEESGVQYLHVFSVDNAMCKVADPLFMGYCIEKEADCGNKVVWKARPDESVGVVAKRSGNYCVVEYSEMDKATSELRDPKTNELVFGAANICNHFYTLAFLRDVVLPHMSLQYHVAHKKIPMADETGATVTPTTNSGVKLESFIFDVFPLSKRMAVLSAPRDDEFAPVKNAPGNPVDSPDSARRCSATKPSAGSRPTCAAPRCCRRWPLSRSRRSSRLRAKTSRPTSTRSRRQPLAHCVPTALRHTLHEFNQAHVLRFIDNGTISRYDAALLVQDLASIDLEHLTRSFEASMAPAATDAGVLEPLTTEVDALESSSDTAEWCDAGLNAIRKGQVAALVLAGGQGTRLGFDGPKGLYDIGLPSHTSLFALFAKRLRKLELLTNGRIPFYVLTSGLNHEATVTYFEQQLYFGLSPSQVVFCPQGTLALMLASHGALSRAPDGNGGVYRALQLSGAINDMQARGVQYLHVFSVDNAMCKVADPMFMGYCIAKGADCGNKVVWKARPDESVGVVAKRSGRYCVVEYSEMDKATSELRDAASGQLVYGAANICNHFYSMEFLQRCCSGEHMNTYHVAHKKIPHVDLTTGLVVDKPSTNTGIKLETFIFDVFGLATKMQILAATRETEFAPVKNAAGAAVDSPGTARTMLSERCKAWVVAAGGSFTNADGLCEIDPLVSYDGEGLENYVRAPLTLPLYVTLPTTKVRASSISKPRPSSSSTPTGTDEIKPKKKDKCVIM</sequence>
<evidence type="ECO:0000313" key="9">
    <source>
        <dbReference type="Proteomes" id="UP000030745"/>
    </source>
</evidence>
<evidence type="ECO:0000256" key="7">
    <source>
        <dbReference type="SAM" id="MobiDB-lite"/>
    </source>
</evidence>
<dbReference type="Proteomes" id="UP000030745">
    <property type="component" value="Unassembled WGS sequence"/>
</dbReference>
<dbReference type="Pfam" id="PF01704">
    <property type="entry name" value="UDPGP"/>
    <property type="match status" value="3"/>
</dbReference>
<dbReference type="STRING" id="695850.A0A067BQ31"/>
<keyword evidence="4" id="KW-0808">Transferase</keyword>
<evidence type="ECO:0000256" key="4">
    <source>
        <dbReference type="ARBA" id="ARBA00022679"/>
    </source>
</evidence>
<dbReference type="Gene3D" id="3.90.180.10">
    <property type="entry name" value="Medium-chain alcohol dehydrogenases, catalytic domain"/>
    <property type="match status" value="2"/>
</dbReference>
<protein>
    <recommendedName>
        <fullName evidence="3">UDP-N-acetylglucosamine diphosphorylase</fullName>
        <ecNumber evidence="3">2.7.7.23</ecNumber>
    </recommendedName>
</protein>
<feature type="region of interest" description="Disordered" evidence="7">
    <location>
        <begin position="1"/>
        <end position="89"/>
    </location>
</feature>
<gene>
    <name evidence="8" type="ORF">SPRG_12955</name>
</gene>
<comment type="pathway">
    <text evidence="1">Nucleotide-sugar biosynthesis; UDP-N-acetyl-alpha-D-glucosamine biosynthesis; UDP-N-acetyl-alpha-D-glucosamine from N-acetyl-alpha-D-glucosamine 1-phosphate: step 1/1.</text>
</comment>
<dbReference type="EC" id="2.7.7.23" evidence="3"/>
<dbReference type="SUPFAM" id="SSF51735">
    <property type="entry name" value="NAD(P)-binding Rossmann-fold domains"/>
    <property type="match status" value="1"/>
</dbReference>